<dbReference type="SUPFAM" id="SSF53613">
    <property type="entry name" value="Ribokinase-like"/>
    <property type="match status" value="1"/>
</dbReference>
<protein>
    <submittedName>
        <fullName evidence="4">Fructosamine kinase FrlD</fullName>
        <ecNumber evidence="4">2.7.1.-</ecNumber>
    </submittedName>
</protein>
<evidence type="ECO:0000313" key="4">
    <source>
        <dbReference type="EMBL" id="SCM77666.1"/>
    </source>
</evidence>
<feature type="domain" description="Carbohydrate kinase PfkB" evidence="3">
    <location>
        <begin position="23"/>
        <end position="272"/>
    </location>
</feature>
<name>A0A212LJC8_9HYPH</name>
<evidence type="ECO:0000256" key="1">
    <source>
        <dbReference type="ARBA" id="ARBA00022679"/>
    </source>
</evidence>
<dbReference type="InterPro" id="IPR029056">
    <property type="entry name" value="Ribokinase-like"/>
</dbReference>
<keyword evidence="2 4" id="KW-0418">Kinase</keyword>
<dbReference type="Gene3D" id="3.40.1190.20">
    <property type="match status" value="1"/>
</dbReference>
<dbReference type="InterPro" id="IPR002173">
    <property type="entry name" value="Carboh/pur_kinase_PfkB_CS"/>
</dbReference>
<keyword evidence="1 4" id="KW-0808">Transferase</keyword>
<dbReference type="RefSeq" id="WP_288197497.1">
    <property type="nucleotide sequence ID" value="NZ_LT608334.1"/>
</dbReference>
<dbReference type="EMBL" id="FMJD01000008">
    <property type="protein sequence ID" value="SCM77666.1"/>
    <property type="molecule type" value="Genomic_DNA"/>
</dbReference>
<accession>A0A212LJC8</accession>
<sequence>MAASVSSPALLGIGDNVVDFYRDRGEFFPGGNAVNVPVLARRYGLARAGYIGLIGNDAEGAHVRDSLTREGIWIDRLRQAIGPNGKAVVSLDDKGDRVFLGSNKGGIQRALALRMDAEDIEAIESFGNVHTSVFSYIEPELPKIRAHAQTLTFDFSTHRDPAYIASVAPHITGAFLSGSGLADNDIDDLIGYVAGFGVATVGVTRGSDGAFWLADGRRYRQGIKPADVVDTLGAGDSFLAGYLTGILTDRPIEAALDFAAECAAATCSYFGAFGYPHPAGG</sequence>
<evidence type="ECO:0000256" key="2">
    <source>
        <dbReference type="ARBA" id="ARBA00022777"/>
    </source>
</evidence>
<dbReference type="AlphaFoldDB" id="A0A212LJC8"/>
<organism evidence="4">
    <name type="scientific">uncultured Pleomorphomonas sp</name>
    <dbReference type="NCBI Taxonomy" id="442121"/>
    <lineage>
        <taxon>Bacteria</taxon>
        <taxon>Pseudomonadati</taxon>
        <taxon>Pseudomonadota</taxon>
        <taxon>Alphaproteobacteria</taxon>
        <taxon>Hyphomicrobiales</taxon>
        <taxon>Pleomorphomonadaceae</taxon>
        <taxon>Pleomorphomonas</taxon>
        <taxon>environmental samples</taxon>
    </lineage>
</organism>
<evidence type="ECO:0000259" key="3">
    <source>
        <dbReference type="Pfam" id="PF00294"/>
    </source>
</evidence>
<dbReference type="PANTHER" id="PTHR10584:SF157">
    <property type="entry name" value="SULFOFRUCTOSE KINASE"/>
    <property type="match status" value="1"/>
</dbReference>
<dbReference type="PANTHER" id="PTHR10584">
    <property type="entry name" value="SUGAR KINASE"/>
    <property type="match status" value="1"/>
</dbReference>
<dbReference type="GO" id="GO:0005829">
    <property type="term" value="C:cytosol"/>
    <property type="evidence" value="ECO:0007669"/>
    <property type="project" value="TreeGrafter"/>
</dbReference>
<reference evidence="4" key="1">
    <citation type="submission" date="2016-08" db="EMBL/GenBank/DDBJ databases">
        <authorList>
            <person name="Seilhamer J.J."/>
        </authorList>
    </citation>
    <scope>NUCLEOTIDE SEQUENCE</scope>
    <source>
        <strain evidence="4">86</strain>
    </source>
</reference>
<dbReference type="PROSITE" id="PS00584">
    <property type="entry name" value="PFKB_KINASES_2"/>
    <property type="match status" value="1"/>
</dbReference>
<dbReference type="EC" id="2.7.1.-" evidence="4"/>
<gene>
    <name evidence="4" type="primary">frlD</name>
    <name evidence="4" type="ORF">KL86PLE_41471</name>
</gene>
<dbReference type="InterPro" id="IPR011611">
    <property type="entry name" value="PfkB_dom"/>
</dbReference>
<proteinExistence type="predicted"/>
<dbReference type="GO" id="GO:0016301">
    <property type="term" value="F:kinase activity"/>
    <property type="evidence" value="ECO:0007669"/>
    <property type="project" value="UniProtKB-KW"/>
</dbReference>
<dbReference type="Pfam" id="PF00294">
    <property type="entry name" value="PfkB"/>
    <property type="match status" value="1"/>
</dbReference>